<dbReference type="EMBL" id="JAICCF010000001">
    <property type="protein sequence ID" value="MBW8683683.1"/>
    <property type="molecule type" value="Genomic_DNA"/>
</dbReference>
<proteinExistence type="predicted"/>
<name>A0ABS7GAX4_9BACT</name>
<keyword evidence="2" id="KW-1185">Reference proteome</keyword>
<dbReference type="NCBIfam" id="TIGR04019">
    <property type="entry name" value="B_thiol_YtxJ"/>
    <property type="match status" value="1"/>
</dbReference>
<comment type="caution">
    <text evidence="1">The sequence shown here is derived from an EMBL/GenBank/DDBJ whole genome shotgun (WGS) entry which is preliminary data.</text>
</comment>
<gene>
    <name evidence="1" type="primary">ytxJ</name>
    <name evidence="1" type="ORF">K1Y79_04995</name>
</gene>
<evidence type="ECO:0000313" key="2">
    <source>
        <dbReference type="Proteomes" id="UP000812961"/>
    </source>
</evidence>
<dbReference type="InterPro" id="IPR036249">
    <property type="entry name" value="Thioredoxin-like_sf"/>
</dbReference>
<dbReference type="SUPFAM" id="SSF52833">
    <property type="entry name" value="Thioredoxin-like"/>
    <property type="match status" value="1"/>
</dbReference>
<reference evidence="1 2" key="1">
    <citation type="submission" date="2021-08" db="EMBL/GenBank/DDBJ databases">
        <title>The genome sequence of Chitinophaga sp. B61.</title>
        <authorList>
            <person name="Zhang X."/>
        </authorList>
    </citation>
    <scope>NUCLEOTIDE SEQUENCE [LARGE SCALE GENOMIC DNA]</scope>
    <source>
        <strain evidence="1 2">B61</strain>
    </source>
</reference>
<organism evidence="1 2">
    <name type="scientific">Chitinophaga rhizophila</name>
    <dbReference type="NCBI Taxonomy" id="2866212"/>
    <lineage>
        <taxon>Bacteria</taxon>
        <taxon>Pseudomonadati</taxon>
        <taxon>Bacteroidota</taxon>
        <taxon>Chitinophagia</taxon>
        <taxon>Chitinophagales</taxon>
        <taxon>Chitinophagaceae</taxon>
        <taxon>Chitinophaga</taxon>
    </lineage>
</organism>
<accession>A0ABS7GAX4</accession>
<dbReference type="InterPro" id="IPR022551">
    <property type="entry name" value="BrxC"/>
</dbReference>
<evidence type="ECO:0000313" key="1">
    <source>
        <dbReference type="EMBL" id="MBW8683683.1"/>
    </source>
</evidence>
<dbReference type="Pfam" id="PF11009">
    <property type="entry name" value="BrxC"/>
    <property type="match status" value="1"/>
</dbReference>
<dbReference type="Gene3D" id="3.40.30.10">
    <property type="entry name" value="Glutaredoxin"/>
    <property type="match status" value="1"/>
</dbReference>
<dbReference type="Proteomes" id="UP000812961">
    <property type="component" value="Unassembled WGS sequence"/>
</dbReference>
<sequence>MNWIPLTTETQLTEIKETSVTRPVVIFKHSTRCSISAVAKSRLERAAAPDTISFYYLDLIKFRDISNRIAADYNIPHESPQVLLIRNGECVYDESHSGITMDDLVTKSN</sequence>
<protein>
    <submittedName>
        <fullName evidence="1">Bacillithiol system redox-active protein YtxJ</fullName>
    </submittedName>
</protein>
<dbReference type="RefSeq" id="WP_220248897.1">
    <property type="nucleotide sequence ID" value="NZ_JAICCF010000001.1"/>
</dbReference>